<accession>E4ZV50</accession>
<gene>
    <name evidence="1" type="ORF">LEMA_uP026280.1</name>
</gene>
<proteinExistence type="predicted"/>
<evidence type="ECO:0000313" key="1">
    <source>
        <dbReference type="EMBL" id="CBX95476.1"/>
    </source>
</evidence>
<dbReference type="Proteomes" id="UP000002668">
    <property type="component" value="Genome"/>
</dbReference>
<reference evidence="2" key="1">
    <citation type="journal article" date="2011" name="Nat. Commun.">
        <title>Effector diversification within compartments of the Leptosphaeria maculans genome affected by Repeat-Induced Point mutations.</title>
        <authorList>
            <person name="Rouxel T."/>
            <person name="Grandaubert J."/>
            <person name="Hane J.K."/>
            <person name="Hoede C."/>
            <person name="van de Wouw A.P."/>
            <person name="Couloux A."/>
            <person name="Dominguez V."/>
            <person name="Anthouard V."/>
            <person name="Bally P."/>
            <person name="Bourras S."/>
            <person name="Cozijnsen A.J."/>
            <person name="Ciuffetti L.M."/>
            <person name="Degrave A."/>
            <person name="Dilmaghani A."/>
            <person name="Duret L."/>
            <person name="Fudal I."/>
            <person name="Goodwin S.B."/>
            <person name="Gout L."/>
            <person name="Glaser N."/>
            <person name="Linglin J."/>
            <person name="Kema G.H.J."/>
            <person name="Lapalu N."/>
            <person name="Lawrence C.B."/>
            <person name="May K."/>
            <person name="Meyer M."/>
            <person name="Ollivier B."/>
            <person name="Poulain J."/>
            <person name="Schoch C.L."/>
            <person name="Simon A."/>
            <person name="Spatafora J.W."/>
            <person name="Stachowiak A."/>
            <person name="Turgeon B.G."/>
            <person name="Tyler B.M."/>
            <person name="Vincent D."/>
            <person name="Weissenbach J."/>
            <person name="Amselem J."/>
            <person name="Quesneville H."/>
            <person name="Oliver R.P."/>
            <person name="Wincker P."/>
            <person name="Balesdent M.-H."/>
            <person name="Howlett B.J."/>
        </authorList>
    </citation>
    <scope>NUCLEOTIDE SEQUENCE [LARGE SCALE GENOMIC DNA]</scope>
    <source>
        <strain evidence="2">JN3 / isolate v23.1.3 / race Av1-4-5-6-7-8</strain>
    </source>
</reference>
<dbReference type="EMBL" id="FP929127">
    <property type="protein sequence ID" value="CBX95476.1"/>
    <property type="molecule type" value="Genomic_DNA"/>
</dbReference>
<protein>
    <submittedName>
        <fullName evidence="1">Predicted protein</fullName>
    </submittedName>
</protein>
<dbReference type="InParanoid" id="E4ZV50"/>
<organism evidence="2">
    <name type="scientific">Leptosphaeria maculans (strain JN3 / isolate v23.1.3 / race Av1-4-5-6-7-8)</name>
    <name type="common">Blackleg fungus</name>
    <name type="synonym">Phoma lingam</name>
    <dbReference type="NCBI Taxonomy" id="985895"/>
    <lineage>
        <taxon>Eukaryota</taxon>
        <taxon>Fungi</taxon>
        <taxon>Dikarya</taxon>
        <taxon>Ascomycota</taxon>
        <taxon>Pezizomycotina</taxon>
        <taxon>Dothideomycetes</taxon>
        <taxon>Pleosporomycetidae</taxon>
        <taxon>Pleosporales</taxon>
        <taxon>Pleosporineae</taxon>
        <taxon>Leptosphaeriaceae</taxon>
        <taxon>Plenodomus</taxon>
        <taxon>Plenodomus lingam/Leptosphaeria maculans species complex</taxon>
    </lineage>
</organism>
<dbReference type="AlphaFoldDB" id="E4ZV50"/>
<name>E4ZV50_LEPMJ</name>
<sequence length="62" mass="7187">MDIHISAVGPDLFFNLFLGFFSQIQNLPSHTPCVRLYQILHVRVPFEASLRFFFSARDIEGM</sequence>
<dbReference type="HOGENOM" id="CLU_2904613_0_0_1"/>
<evidence type="ECO:0000313" key="2">
    <source>
        <dbReference type="Proteomes" id="UP000002668"/>
    </source>
</evidence>
<keyword evidence="2" id="KW-1185">Reference proteome</keyword>
<dbReference type="VEuPathDB" id="FungiDB:LEMA_uP026280.1"/>